<dbReference type="Proteomes" id="UP001215151">
    <property type="component" value="Unassembled WGS sequence"/>
</dbReference>
<accession>A0AAD7TE30</accession>
<dbReference type="EMBL" id="JAPEVG010001243">
    <property type="protein sequence ID" value="KAJ8453592.1"/>
    <property type="molecule type" value="Genomic_DNA"/>
</dbReference>
<dbReference type="AlphaFoldDB" id="A0AAD7TE30"/>
<gene>
    <name evidence="1" type="ORF">ONZ51_g13511</name>
</gene>
<comment type="caution">
    <text evidence="1">The sequence shown here is derived from an EMBL/GenBank/DDBJ whole genome shotgun (WGS) entry which is preliminary data.</text>
</comment>
<proteinExistence type="predicted"/>
<sequence length="249" mass="27128">MAVSTVVSVIVDWLRYVARQRHAMFHLSDWIGNLSMRTFLFHVHASQSSSSALVPPAPRFVHNRRTYARTHVRYAHKLSSGPGGRRRTSDDAHVAARKLQRLSPPAVCRLASDGTGGTATSRLGCTMHDVGRLETASGRATASQPLNHTTTLKSYHLAWYVQTISHQNPGVGLTLADISLPCARRSRDDHIPPFAPVTRRSEVIEEVGLHSFVALRGRAAAVRLPPALGPLALRLAVCAIPLAGIPLRI</sequence>
<keyword evidence="2" id="KW-1185">Reference proteome</keyword>
<name>A0AAD7TE30_9APHY</name>
<protein>
    <submittedName>
        <fullName evidence="1">Uncharacterized protein</fullName>
    </submittedName>
</protein>
<reference evidence="1" key="1">
    <citation type="submission" date="2022-11" db="EMBL/GenBank/DDBJ databases">
        <title>Genome Sequence of Cubamyces cubensis.</title>
        <authorList>
            <person name="Buettner E."/>
        </authorList>
    </citation>
    <scope>NUCLEOTIDE SEQUENCE</scope>
    <source>
        <strain evidence="1">MPL-01</strain>
    </source>
</reference>
<evidence type="ECO:0000313" key="2">
    <source>
        <dbReference type="Proteomes" id="UP001215151"/>
    </source>
</evidence>
<organism evidence="1 2">
    <name type="scientific">Trametes cubensis</name>
    <dbReference type="NCBI Taxonomy" id="1111947"/>
    <lineage>
        <taxon>Eukaryota</taxon>
        <taxon>Fungi</taxon>
        <taxon>Dikarya</taxon>
        <taxon>Basidiomycota</taxon>
        <taxon>Agaricomycotina</taxon>
        <taxon>Agaricomycetes</taxon>
        <taxon>Polyporales</taxon>
        <taxon>Polyporaceae</taxon>
        <taxon>Trametes</taxon>
    </lineage>
</organism>
<evidence type="ECO:0000313" key="1">
    <source>
        <dbReference type="EMBL" id="KAJ8453592.1"/>
    </source>
</evidence>